<dbReference type="Pfam" id="PF02840">
    <property type="entry name" value="Prp18"/>
    <property type="match status" value="1"/>
</dbReference>
<feature type="compositionally biased region" description="Basic and acidic residues" evidence="8">
    <location>
        <begin position="103"/>
        <end position="140"/>
    </location>
</feature>
<evidence type="ECO:0000256" key="8">
    <source>
        <dbReference type="SAM" id="MobiDB-lite"/>
    </source>
</evidence>
<evidence type="ECO:0000256" key="5">
    <source>
        <dbReference type="ARBA" id="ARBA00022728"/>
    </source>
</evidence>
<organism evidence="11 12">
    <name type="scientific">Pseudoneurospora amorphoporcata</name>
    <dbReference type="NCBI Taxonomy" id="241081"/>
    <lineage>
        <taxon>Eukaryota</taxon>
        <taxon>Fungi</taxon>
        <taxon>Dikarya</taxon>
        <taxon>Ascomycota</taxon>
        <taxon>Pezizomycotina</taxon>
        <taxon>Sordariomycetes</taxon>
        <taxon>Sordariomycetidae</taxon>
        <taxon>Sordariales</taxon>
        <taxon>Sordariaceae</taxon>
        <taxon>Pseudoneurospora</taxon>
    </lineage>
</organism>
<dbReference type="SUPFAM" id="SSF47938">
    <property type="entry name" value="Functional domain of the splicing factor Prp18"/>
    <property type="match status" value="1"/>
</dbReference>
<evidence type="ECO:0000256" key="3">
    <source>
        <dbReference type="ARBA" id="ARBA00018242"/>
    </source>
</evidence>
<dbReference type="InterPro" id="IPR004098">
    <property type="entry name" value="Prp18"/>
</dbReference>
<dbReference type="SUPFAM" id="SSF158230">
    <property type="entry name" value="PRP4-like"/>
    <property type="match status" value="1"/>
</dbReference>
<keyword evidence="12" id="KW-1185">Reference proteome</keyword>
<evidence type="ECO:0000313" key="12">
    <source>
        <dbReference type="Proteomes" id="UP001303222"/>
    </source>
</evidence>
<dbReference type="GO" id="GO:0046540">
    <property type="term" value="C:U4/U6 x U5 tri-snRNP complex"/>
    <property type="evidence" value="ECO:0007669"/>
    <property type="project" value="TreeGrafter"/>
</dbReference>
<feature type="compositionally biased region" description="Low complexity" evidence="8">
    <location>
        <begin position="49"/>
        <end position="67"/>
    </location>
</feature>
<comment type="subcellular location">
    <subcellularLocation>
        <location evidence="1">Nucleus</location>
    </subcellularLocation>
</comment>
<reference evidence="11" key="1">
    <citation type="journal article" date="2023" name="Mol. Phylogenet. Evol.">
        <title>Genome-scale phylogeny and comparative genomics of the fungal order Sordariales.</title>
        <authorList>
            <person name="Hensen N."/>
            <person name="Bonometti L."/>
            <person name="Westerberg I."/>
            <person name="Brannstrom I.O."/>
            <person name="Guillou S."/>
            <person name="Cros-Aarteil S."/>
            <person name="Calhoun S."/>
            <person name="Haridas S."/>
            <person name="Kuo A."/>
            <person name="Mondo S."/>
            <person name="Pangilinan J."/>
            <person name="Riley R."/>
            <person name="LaButti K."/>
            <person name="Andreopoulos B."/>
            <person name="Lipzen A."/>
            <person name="Chen C."/>
            <person name="Yan M."/>
            <person name="Daum C."/>
            <person name="Ng V."/>
            <person name="Clum A."/>
            <person name="Steindorff A."/>
            <person name="Ohm R.A."/>
            <person name="Martin F."/>
            <person name="Silar P."/>
            <person name="Natvig D.O."/>
            <person name="Lalanne C."/>
            <person name="Gautier V."/>
            <person name="Ament-Velasquez S.L."/>
            <person name="Kruys A."/>
            <person name="Hutchinson M.I."/>
            <person name="Powell A.J."/>
            <person name="Barry K."/>
            <person name="Miller A.N."/>
            <person name="Grigoriev I.V."/>
            <person name="Debuchy R."/>
            <person name="Gladieux P."/>
            <person name="Hiltunen Thoren M."/>
            <person name="Johannesson H."/>
        </authorList>
    </citation>
    <scope>NUCLEOTIDE SEQUENCE</scope>
    <source>
        <strain evidence="11">CBS 626.80</strain>
    </source>
</reference>
<dbReference type="InterPro" id="IPR039979">
    <property type="entry name" value="PRPF18"/>
</dbReference>
<dbReference type="GO" id="GO:0000350">
    <property type="term" value="P:generation of catalytic spliceosome for second transesterification step"/>
    <property type="evidence" value="ECO:0007669"/>
    <property type="project" value="TreeGrafter"/>
</dbReference>
<proteinExistence type="inferred from homology"/>
<evidence type="ECO:0000256" key="2">
    <source>
        <dbReference type="ARBA" id="ARBA00008137"/>
    </source>
</evidence>
<comment type="caution">
    <text evidence="11">The sequence shown here is derived from an EMBL/GenBank/DDBJ whole genome shotgun (WGS) entry which is preliminary data.</text>
</comment>
<dbReference type="Proteomes" id="UP001303222">
    <property type="component" value="Unassembled WGS sequence"/>
</dbReference>
<keyword evidence="7" id="KW-0539">Nucleus</keyword>
<accession>A0AAN6NQV9</accession>
<dbReference type="InterPro" id="IPR014906">
    <property type="entry name" value="PRP4-like"/>
</dbReference>
<feature type="domain" description="Prp18" evidence="9">
    <location>
        <begin position="269"/>
        <end position="407"/>
    </location>
</feature>
<feature type="compositionally biased region" description="Acidic residues" evidence="8">
    <location>
        <begin position="170"/>
        <end position="185"/>
    </location>
</feature>
<dbReference type="InterPro" id="IPR036285">
    <property type="entry name" value="PRP4-like_sf"/>
</dbReference>
<feature type="domain" description="Pre-mRNA processing factor 4 (PRP4)-like" evidence="10">
    <location>
        <begin position="192"/>
        <end position="216"/>
    </location>
</feature>
<evidence type="ECO:0000259" key="9">
    <source>
        <dbReference type="Pfam" id="PF02840"/>
    </source>
</evidence>
<dbReference type="Gene3D" id="4.10.280.110">
    <property type="entry name" value="Pre-mRNA processing factor 4 domain"/>
    <property type="match status" value="1"/>
</dbReference>
<dbReference type="FunFam" id="1.20.940.10:FF:000008">
    <property type="entry name" value="Related to potassium channel regulatory factor"/>
    <property type="match status" value="1"/>
</dbReference>
<sequence length="416" mass="46225">MDFAALMSKEIAKAKGTTTSNKPTSLSTATTTPTKGTSTKDTNTKPDSTAAAATTTTTITPAATAPPKFISRREAEAQRQAAYLAEQKRLEEERAAKQALKRKREEEAVEEAKAREEKKRRLAEESRARRLAREAEEERARRKRLGLPELPATPTDGSEKEGGTPASGLDDSDLDDYDDDAADLPDDELTTKLRSLGEPAFLFGESHPSRLRRYRKAAGLGALGLPTGPITTSLLPVAEKDMKVPSTSAEIPPPTDRKARRYLFRQLASYFNMVLREWEIALAKEDNADTFAGQAARNAMVQSKETMRPLFRKFEKGDLEKDILEAIVEIVRAAQERRYVDANDGYLRLSIGKAAWPIGVTMVGIHERSAREKLHDGERGHIMGGEVTRKYLQSIKRCLTFAQVRWPPEDVRQLMG</sequence>
<dbReference type="GO" id="GO:0005682">
    <property type="term" value="C:U5 snRNP"/>
    <property type="evidence" value="ECO:0007669"/>
    <property type="project" value="TreeGrafter"/>
</dbReference>
<evidence type="ECO:0000313" key="11">
    <source>
        <dbReference type="EMBL" id="KAK3948548.1"/>
    </source>
</evidence>
<dbReference type="AlphaFoldDB" id="A0AAN6NQV9"/>
<gene>
    <name evidence="11" type="ORF">QBC32DRAFT_351377</name>
</gene>
<dbReference type="PANTHER" id="PTHR13007:SF19">
    <property type="entry name" value="PRE-MRNA-SPLICING FACTOR 18"/>
    <property type="match status" value="1"/>
</dbReference>
<evidence type="ECO:0000259" key="10">
    <source>
        <dbReference type="Pfam" id="PF08799"/>
    </source>
</evidence>
<dbReference type="PANTHER" id="PTHR13007">
    <property type="entry name" value="PRE-MRNA SPLICING FACTOR-RELATED"/>
    <property type="match status" value="1"/>
</dbReference>
<feature type="compositionally biased region" description="Low complexity" evidence="8">
    <location>
        <begin position="24"/>
        <end position="41"/>
    </location>
</feature>
<keyword evidence="4" id="KW-0507">mRNA processing</keyword>
<evidence type="ECO:0000256" key="7">
    <source>
        <dbReference type="ARBA" id="ARBA00023242"/>
    </source>
</evidence>
<protein>
    <recommendedName>
        <fullName evidence="3">Pre-mRNA-splicing factor 18</fullName>
    </recommendedName>
</protein>
<dbReference type="Pfam" id="PF08799">
    <property type="entry name" value="PRP4"/>
    <property type="match status" value="1"/>
</dbReference>
<evidence type="ECO:0000256" key="4">
    <source>
        <dbReference type="ARBA" id="ARBA00022664"/>
    </source>
</evidence>
<dbReference type="EMBL" id="MU859258">
    <property type="protein sequence ID" value="KAK3948548.1"/>
    <property type="molecule type" value="Genomic_DNA"/>
</dbReference>
<reference evidence="11" key="2">
    <citation type="submission" date="2023-06" db="EMBL/GenBank/DDBJ databases">
        <authorList>
            <consortium name="Lawrence Berkeley National Laboratory"/>
            <person name="Mondo S.J."/>
            <person name="Hensen N."/>
            <person name="Bonometti L."/>
            <person name="Westerberg I."/>
            <person name="Brannstrom I.O."/>
            <person name="Guillou S."/>
            <person name="Cros-Aarteil S."/>
            <person name="Calhoun S."/>
            <person name="Haridas S."/>
            <person name="Kuo A."/>
            <person name="Pangilinan J."/>
            <person name="Riley R."/>
            <person name="Labutti K."/>
            <person name="Andreopoulos B."/>
            <person name="Lipzen A."/>
            <person name="Chen C."/>
            <person name="Yanf M."/>
            <person name="Daum C."/>
            <person name="Ng V."/>
            <person name="Clum A."/>
            <person name="Steindorff A."/>
            <person name="Ohm R."/>
            <person name="Martin F."/>
            <person name="Silar P."/>
            <person name="Natvig D."/>
            <person name="Lalanne C."/>
            <person name="Gautier V."/>
            <person name="Ament-Velasquez S.L."/>
            <person name="Kruys A."/>
            <person name="Hutchinson M.I."/>
            <person name="Powell A.J."/>
            <person name="Barry K."/>
            <person name="Miller A.N."/>
            <person name="Grigoriev I.V."/>
            <person name="Debuchy R."/>
            <person name="Gladieux P."/>
            <person name="Thoren M.H."/>
            <person name="Johannesson H."/>
        </authorList>
    </citation>
    <scope>NUCLEOTIDE SEQUENCE</scope>
    <source>
        <strain evidence="11">CBS 626.80</strain>
    </source>
</reference>
<dbReference type="Gene3D" id="1.20.940.10">
    <property type="entry name" value="Functional domain of the splicing factor Prp18"/>
    <property type="match status" value="1"/>
</dbReference>
<feature type="region of interest" description="Disordered" evidence="8">
    <location>
        <begin position="14"/>
        <end position="185"/>
    </location>
</feature>
<feature type="compositionally biased region" description="Basic and acidic residues" evidence="8">
    <location>
        <begin position="86"/>
        <end position="96"/>
    </location>
</feature>
<dbReference type="GO" id="GO:0071021">
    <property type="term" value="C:U2-type post-spliceosomal complex"/>
    <property type="evidence" value="ECO:0007669"/>
    <property type="project" value="TreeGrafter"/>
</dbReference>
<keyword evidence="5" id="KW-0747">Spliceosome</keyword>
<name>A0AAN6NQV9_9PEZI</name>
<evidence type="ECO:0000256" key="1">
    <source>
        <dbReference type="ARBA" id="ARBA00004123"/>
    </source>
</evidence>
<keyword evidence="6" id="KW-0508">mRNA splicing</keyword>
<evidence type="ECO:0000256" key="6">
    <source>
        <dbReference type="ARBA" id="ARBA00023187"/>
    </source>
</evidence>
<comment type="similarity">
    <text evidence="2">Belongs to the PRP18 family.</text>
</comment>